<accession>A0A445FTK2</accession>
<evidence type="ECO:0000313" key="3">
    <source>
        <dbReference type="Proteomes" id="UP000289340"/>
    </source>
</evidence>
<feature type="region of interest" description="Disordered" evidence="1">
    <location>
        <begin position="26"/>
        <end position="46"/>
    </location>
</feature>
<evidence type="ECO:0000256" key="1">
    <source>
        <dbReference type="SAM" id="MobiDB-lite"/>
    </source>
</evidence>
<organism evidence="2 3">
    <name type="scientific">Glycine soja</name>
    <name type="common">Wild soybean</name>
    <dbReference type="NCBI Taxonomy" id="3848"/>
    <lineage>
        <taxon>Eukaryota</taxon>
        <taxon>Viridiplantae</taxon>
        <taxon>Streptophyta</taxon>
        <taxon>Embryophyta</taxon>
        <taxon>Tracheophyta</taxon>
        <taxon>Spermatophyta</taxon>
        <taxon>Magnoliopsida</taxon>
        <taxon>eudicotyledons</taxon>
        <taxon>Gunneridae</taxon>
        <taxon>Pentapetalae</taxon>
        <taxon>rosids</taxon>
        <taxon>fabids</taxon>
        <taxon>Fabales</taxon>
        <taxon>Fabaceae</taxon>
        <taxon>Papilionoideae</taxon>
        <taxon>50 kb inversion clade</taxon>
        <taxon>NPAAA clade</taxon>
        <taxon>indigoferoid/millettioid clade</taxon>
        <taxon>Phaseoleae</taxon>
        <taxon>Glycine</taxon>
        <taxon>Glycine subgen. Soja</taxon>
    </lineage>
</organism>
<gene>
    <name evidence="2" type="ORF">D0Y65_048610</name>
</gene>
<dbReference type="PANTHER" id="PTHR43205">
    <property type="entry name" value="PROSTAGLANDIN REDUCTASE"/>
    <property type="match status" value="1"/>
</dbReference>
<comment type="caution">
    <text evidence="2">The sequence shown here is derived from an EMBL/GenBank/DDBJ whole genome shotgun (WGS) entry which is preliminary data.</text>
</comment>
<reference evidence="2 3" key="1">
    <citation type="submission" date="2018-09" db="EMBL/GenBank/DDBJ databases">
        <title>A high-quality reference genome of wild soybean provides a powerful tool to mine soybean genomes.</title>
        <authorList>
            <person name="Xie M."/>
            <person name="Chung C.Y.L."/>
            <person name="Li M.-W."/>
            <person name="Wong F.-L."/>
            <person name="Chan T.-F."/>
            <person name="Lam H.-M."/>
        </authorList>
    </citation>
    <scope>NUCLEOTIDE SEQUENCE [LARGE SCALE GENOMIC DNA]</scope>
    <source>
        <strain evidence="3">cv. W05</strain>
        <tissue evidence="2">Hypocotyl of etiolated seedlings</tissue>
    </source>
</reference>
<dbReference type="AlphaFoldDB" id="A0A445FTK2"/>
<dbReference type="InterPro" id="IPR011032">
    <property type="entry name" value="GroES-like_sf"/>
</dbReference>
<proteinExistence type="predicted"/>
<dbReference type="Gene3D" id="3.90.180.10">
    <property type="entry name" value="Medium-chain alcohol dehydrogenases, catalytic domain"/>
    <property type="match status" value="1"/>
</dbReference>
<protein>
    <submittedName>
        <fullName evidence="2">NADP-dependent alkenal double bond reductase P2</fullName>
    </submittedName>
</protein>
<keyword evidence="3" id="KW-1185">Reference proteome</keyword>
<dbReference type="PANTHER" id="PTHR43205:SF7">
    <property type="entry name" value="PROSTAGLANDIN REDUCTASE 1"/>
    <property type="match status" value="1"/>
</dbReference>
<name>A0A445FTK2_GLYSO</name>
<dbReference type="InterPro" id="IPR045010">
    <property type="entry name" value="MDR_fam"/>
</dbReference>
<dbReference type="SUPFAM" id="SSF50129">
    <property type="entry name" value="GroES-like"/>
    <property type="match status" value="1"/>
</dbReference>
<sequence>MQACASSAHSASRLSPSRLSASLALSGNSRTRAKRKNGAKRDVEELPCYGRPNPQLGILAEGFSIERCIVSLELDRVGLDRNPRKKMKQFAVQNVVVPSHDEISVVCPKPRPLGLFNFPVNDPPISTFCFFAFPGSGSILGRLLSFPSAALNMQNNRMFPPSLSPLQQRPNNTIQKLHTELSTLKPHMKIVETVTTLRNKQVVLRNYVTGFPKESLDMKIVETITTLKLPKDPNEVLLKNLYLSYDAYMQILMTKDRLVQVGPYALGRLLYHADGVLRKLNFVIGLSISNFKVLESRHLDYKKGDLVWGITKWEEYSLIPLAQIRFKIEHINVPLSYYTGILWTICLLGCDPRSTTSRYLTPIVRQSVKFRDMSGVERKC</sequence>
<evidence type="ECO:0000313" key="2">
    <source>
        <dbReference type="EMBL" id="RZB52229.1"/>
    </source>
</evidence>
<dbReference type="GO" id="GO:0032440">
    <property type="term" value="F:2-alkenal reductase [NAD(P)H] activity"/>
    <property type="evidence" value="ECO:0007669"/>
    <property type="project" value="TreeGrafter"/>
</dbReference>
<dbReference type="Proteomes" id="UP000289340">
    <property type="component" value="Chromosome 18"/>
</dbReference>
<dbReference type="EMBL" id="QZWG01000018">
    <property type="protein sequence ID" value="RZB52229.1"/>
    <property type="molecule type" value="Genomic_DNA"/>
</dbReference>